<gene>
    <name evidence="3" type="ORF">Afe05nite_83000</name>
</gene>
<keyword evidence="4" id="KW-1185">Reference proteome</keyword>
<feature type="transmembrane region" description="Helical" evidence="2">
    <location>
        <begin position="43"/>
        <end position="63"/>
    </location>
</feature>
<keyword evidence="2" id="KW-0812">Transmembrane</keyword>
<keyword evidence="2" id="KW-1133">Transmembrane helix</keyword>
<evidence type="ECO:0000313" key="3">
    <source>
        <dbReference type="EMBL" id="GIE16460.1"/>
    </source>
</evidence>
<feature type="transmembrane region" description="Helical" evidence="2">
    <location>
        <begin position="143"/>
        <end position="163"/>
    </location>
</feature>
<dbReference type="RefSeq" id="WP_239118601.1">
    <property type="nucleotide sequence ID" value="NZ_BAAABP010000049.1"/>
</dbReference>
<dbReference type="AlphaFoldDB" id="A0A919J9Y1"/>
<feature type="transmembrane region" description="Helical" evidence="2">
    <location>
        <begin position="200"/>
        <end position="217"/>
    </location>
</feature>
<evidence type="ECO:0000256" key="1">
    <source>
        <dbReference type="SAM" id="MobiDB-lite"/>
    </source>
</evidence>
<feature type="transmembrane region" description="Helical" evidence="2">
    <location>
        <begin position="175"/>
        <end position="194"/>
    </location>
</feature>
<accession>A0A919J9Y1</accession>
<evidence type="ECO:0000256" key="2">
    <source>
        <dbReference type="SAM" id="Phobius"/>
    </source>
</evidence>
<comment type="caution">
    <text evidence="3">The sequence shown here is derived from an EMBL/GenBank/DDBJ whole genome shotgun (WGS) entry which is preliminary data.</text>
</comment>
<organism evidence="3 4">
    <name type="scientific">Paractinoplanes ferrugineus</name>
    <dbReference type="NCBI Taxonomy" id="113564"/>
    <lineage>
        <taxon>Bacteria</taxon>
        <taxon>Bacillati</taxon>
        <taxon>Actinomycetota</taxon>
        <taxon>Actinomycetes</taxon>
        <taxon>Micromonosporales</taxon>
        <taxon>Micromonosporaceae</taxon>
        <taxon>Paractinoplanes</taxon>
    </lineage>
</organism>
<name>A0A919J9Y1_9ACTN</name>
<dbReference type="EMBL" id="BOMM01000087">
    <property type="protein sequence ID" value="GIE16460.1"/>
    <property type="molecule type" value="Genomic_DNA"/>
</dbReference>
<sequence>MTVPSPGPATAPPTRPAPAARPDDATRANPDGRAGVLARGAEFVGAVFALPVHVTYAVLWVAAFEAASADGGWRPTGGTGLRAATVLALLFYLRLVDERKDEAYDRVHNPDRPLVTGVVTAVELRRAGRLVIAVVVVANLLHAPWSAAATVAFFGYAAALTPLERRFPVLRDRPLVNIAVVYPVQLLIGVYLLVSAGAHGVRQWVLVLVFALAFLHFEFARKTRWGAAPGSRSYSATALGPVGSALVALGCAVAACGLAAGSGAPWPSVALVFPVAAASAFLGRRVTVWPKPAAMLFLIVFDAALIVAGLVG</sequence>
<evidence type="ECO:0008006" key="5">
    <source>
        <dbReference type="Google" id="ProtNLM"/>
    </source>
</evidence>
<proteinExistence type="predicted"/>
<protein>
    <recommendedName>
        <fullName evidence="5">4-hydroxybenzoate polyprenyltransferase</fullName>
    </recommendedName>
</protein>
<feature type="transmembrane region" description="Helical" evidence="2">
    <location>
        <begin position="294"/>
        <end position="311"/>
    </location>
</feature>
<feature type="transmembrane region" description="Helical" evidence="2">
    <location>
        <begin position="238"/>
        <end position="260"/>
    </location>
</feature>
<evidence type="ECO:0000313" key="4">
    <source>
        <dbReference type="Proteomes" id="UP000598174"/>
    </source>
</evidence>
<feature type="region of interest" description="Disordered" evidence="1">
    <location>
        <begin position="1"/>
        <end position="32"/>
    </location>
</feature>
<feature type="compositionally biased region" description="Pro residues" evidence="1">
    <location>
        <begin position="1"/>
        <end position="16"/>
    </location>
</feature>
<reference evidence="3" key="1">
    <citation type="submission" date="2021-01" db="EMBL/GenBank/DDBJ databases">
        <title>Whole genome shotgun sequence of Actinoplanes ferrugineus NBRC 15555.</title>
        <authorList>
            <person name="Komaki H."/>
            <person name="Tamura T."/>
        </authorList>
    </citation>
    <scope>NUCLEOTIDE SEQUENCE</scope>
    <source>
        <strain evidence="3">NBRC 15555</strain>
    </source>
</reference>
<dbReference type="Proteomes" id="UP000598174">
    <property type="component" value="Unassembled WGS sequence"/>
</dbReference>
<feature type="transmembrane region" description="Helical" evidence="2">
    <location>
        <begin position="75"/>
        <end position="93"/>
    </location>
</feature>
<keyword evidence="2" id="KW-0472">Membrane</keyword>
<feature type="transmembrane region" description="Helical" evidence="2">
    <location>
        <begin position="266"/>
        <end position="282"/>
    </location>
</feature>